<name>A0ABD0Y4R6_9HEMI</name>
<feature type="region of interest" description="Disordered" evidence="1">
    <location>
        <begin position="773"/>
        <end position="814"/>
    </location>
</feature>
<organism evidence="2 3">
    <name type="scientific">Ranatra chinensis</name>
    <dbReference type="NCBI Taxonomy" id="642074"/>
    <lineage>
        <taxon>Eukaryota</taxon>
        <taxon>Metazoa</taxon>
        <taxon>Ecdysozoa</taxon>
        <taxon>Arthropoda</taxon>
        <taxon>Hexapoda</taxon>
        <taxon>Insecta</taxon>
        <taxon>Pterygota</taxon>
        <taxon>Neoptera</taxon>
        <taxon>Paraneoptera</taxon>
        <taxon>Hemiptera</taxon>
        <taxon>Heteroptera</taxon>
        <taxon>Panheteroptera</taxon>
        <taxon>Nepomorpha</taxon>
        <taxon>Nepidae</taxon>
        <taxon>Ranatrinae</taxon>
        <taxon>Ranatra</taxon>
    </lineage>
</organism>
<dbReference type="AlphaFoldDB" id="A0ABD0Y4R6"/>
<proteinExistence type="predicted"/>
<feature type="region of interest" description="Disordered" evidence="1">
    <location>
        <begin position="29"/>
        <end position="165"/>
    </location>
</feature>
<feature type="region of interest" description="Disordered" evidence="1">
    <location>
        <begin position="295"/>
        <end position="331"/>
    </location>
</feature>
<feature type="compositionally biased region" description="Basic and acidic residues" evidence="1">
    <location>
        <begin position="89"/>
        <end position="159"/>
    </location>
</feature>
<dbReference type="EMBL" id="JBFDAA010000014">
    <property type="protein sequence ID" value="KAL1122390.1"/>
    <property type="molecule type" value="Genomic_DNA"/>
</dbReference>
<evidence type="ECO:0000313" key="3">
    <source>
        <dbReference type="Proteomes" id="UP001558652"/>
    </source>
</evidence>
<gene>
    <name evidence="2" type="ORF">AAG570_003795</name>
</gene>
<feature type="compositionally biased region" description="Low complexity" evidence="1">
    <location>
        <begin position="774"/>
        <end position="785"/>
    </location>
</feature>
<evidence type="ECO:0000256" key="1">
    <source>
        <dbReference type="SAM" id="MobiDB-lite"/>
    </source>
</evidence>
<evidence type="ECO:0000313" key="2">
    <source>
        <dbReference type="EMBL" id="KAL1122390.1"/>
    </source>
</evidence>
<feature type="compositionally biased region" description="Low complexity" evidence="1">
    <location>
        <begin position="59"/>
        <end position="72"/>
    </location>
</feature>
<keyword evidence="3" id="KW-1185">Reference proteome</keyword>
<protein>
    <submittedName>
        <fullName evidence="2">Uncharacterized protein</fullName>
    </submittedName>
</protein>
<sequence length="1099" mass="125672">MVRPRSDLLSKSPDLKAPAEVKKVLKETKVTGKVPCSLSATRKTAKELPGSKPVPRHASSSPPTKPSTPETKVAINKKVFKTSSSLTKGVEKRSTKTVESERKKDLSTDKKKREKKIEGLIKNSKKDKTKDDSDKKRTKKKTENGKKKNGTKKKDKENLENTENEYELEQFGFDESGRPIKSDNFFQNLFLHSCKLSSHAVSAKRTAVVRSSSVAERARKLSEVDQNSVYKSEPSLRNFNVYLSQKRPVSESRFRSLERTSRQGSPSFSGYQMLERTDGYDRDIWEYCNQDTPAYESVRGRSSSEPPRTSPSEELYENIENMSPSVSRSPSCRRIRRAASSAKSIEGIAGIKKKVRSKSLNEADRYSQMGSASSLTDRPGYQCFIAEQVHSTRKSERFQELHKFYSSLERMAELQKATSNVDLRPRSKGEEIIDFDRWKMVRNKERAETELSRLYEQLKECQRDKDFLFKPRETVRWKGDRGLRSKEKSVEDLRQQFLKMSESDRQLKKHPTTNKDIYKPFWRGNSVADLANSLTCVTGSKRGRPVVECDRDLTKPVARISGDIGSRLWSSLSVEQVNALKSQLSEIYNTVSNLKHDRIRKMRNSLRDYEIDIAQFGSQEVLHVRRNSLVSENQLYSPTVKRSEAKRRERTKADSIGALPSYKSQLPMTEVEKKKLSMTISDEIKDRVKKRKHCSLVIPRETLGAVATIKGSKKQKSPTDSEISPRTCYSLLSDDSQEKGKDFLLVLTPKDKQHEVKKLVDDWGKNEYARVVQTTSTSSSSSASTVIHLGERESSHNKAGRSSGESPQRTLTSSQSFTNLKELFGEKHATTYATPPLKRNSPLSDSADSIYKCSSPDPMKYYRAYLSMVKAGDVRKLREKFESYDDIYNFLRSQDDGDIWRPKKRFQSDPDLTRDYLSRKGGISPVPLRTEDRYMPRINVISKTATLQRRSRTAPPKLESSRNKTGHVDRMRHFFETNEQLSLLGQMYTSTPEIPQLRDIAPYLECDWIAHRNPTRDLTPVKRTSGQRSSSVSPVRQSILKHQDMFADQEFNPEIHRPLYRYQPHSAGETATRWQQQGAHQQWTVTSRPSVTFKGALIL</sequence>
<feature type="compositionally biased region" description="Polar residues" evidence="1">
    <location>
        <begin position="803"/>
        <end position="814"/>
    </location>
</feature>
<feature type="compositionally biased region" description="Low complexity" evidence="1">
    <location>
        <begin position="300"/>
        <end position="313"/>
    </location>
</feature>
<accession>A0ABD0Y4R6</accession>
<comment type="caution">
    <text evidence="2">The sequence shown here is derived from an EMBL/GenBank/DDBJ whole genome shotgun (WGS) entry which is preliminary data.</text>
</comment>
<dbReference type="Proteomes" id="UP001558652">
    <property type="component" value="Unassembled WGS sequence"/>
</dbReference>
<reference evidence="2 3" key="1">
    <citation type="submission" date="2024-07" db="EMBL/GenBank/DDBJ databases">
        <title>Chromosome-level genome assembly of the water stick insect Ranatra chinensis (Heteroptera: Nepidae).</title>
        <authorList>
            <person name="Liu X."/>
        </authorList>
    </citation>
    <scope>NUCLEOTIDE SEQUENCE [LARGE SCALE GENOMIC DNA]</scope>
    <source>
        <strain evidence="2">Cailab_2021Rc</strain>
        <tissue evidence="2">Muscle</tissue>
    </source>
</reference>